<evidence type="ECO:0000313" key="1">
    <source>
        <dbReference type="EMBL" id="CAB4656439.1"/>
    </source>
</evidence>
<protein>
    <submittedName>
        <fullName evidence="1">Unannotated protein</fullName>
    </submittedName>
</protein>
<accession>A0A6J6L7P2</accession>
<dbReference type="AlphaFoldDB" id="A0A6J6L7P2"/>
<name>A0A6J6L7P2_9ZZZZ</name>
<sequence length="106" mass="11868">MQVCACLGVHDETLAACFDVALGHHVRCVDHEVRFKWLLGVWTHSGDHVWPEGEVGDELAVHHVELDDVDASLIQCMDLFTKLGEISGQYRGGDLDRQRHGLHLSQ</sequence>
<gene>
    <name evidence="1" type="ORF">UFOPK2214_00940</name>
</gene>
<reference evidence="1" key="1">
    <citation type="submission" date="2020-05" db="EMBL/GenBank/DDBJ databases">
        <authorList>
            <person name="Chiriac C."/>
            <person name="Salcher M."/>
            <person name="Ghai R."/>
            <person name="Kavagutti S V."/>
        </authorList>
    </citation>
    <scope>NUCLEOTIDE SEQUENCE</scope>
</reference>
<proteinExistence type="predicted"/>
<organism evidence="1">
    <name type="scientific">freshwater metagenome</name>
    <dbReference type="NCBI Taxonomy" id="449393"/>
    <lineage>
        <taxon>unclassified sequences</taxon>
        <taxon>metagenomes</taxon>
        <taxon>ecological metagenomes</taxon>
    </lineage>
</organism>
<dbReference type="EMBL" id="CAEZWJ010000025">
    <property type="protein sequence ID" value="CAB4656439.1"/>
    <property type="molecule type" value="Genomic_DNA"/>
</dbReference>